<dbReference type="InterPro" id="IPR050095">
    <property type="entry name" value="ECF_ABC_transporter_ATP-bd"/>
</dbReference>
<keyword evidence="6 10" id="KW-0067">ATP-binding</keyword>
<dbReference type="InterPro" id="IPR003593">
    <property type="entry name" value="AAA+_ATPase"/>
</dbReference>
<comment type="similarity">
    <text evidence="2">Belongs to the ABC transporter superfamily.</text>
</comment>
<evidence type="ECO:0000313" key="10">
    <source>
        <dbReference type="EMBL" id="MEK8127587.1"/>
    </source>
</evidence>
<comment type="caution">
    <text evidence="10">The sequence shown here is derived from an EMBL/GenBank/DDBJ whole genome shotgun (WGS) entry which is preliminary data.</text>
</comment>
<dbReference type="PROSITE" id="PS50893">
    <property type="entry name" value="ABC_TRANSPORTER_2"/>
    <property type="match status" value="2"/>
</dbReference>
<evidence type="ECO:0000256" key="1">
    <source>
        <dbReference type="ARBA" id="ARBA00004202"/>
    </source>
</evidence>
<evidence type="ECO:0000256" key="6">
    <source>
        <dbReference type="ARBA" id="ARBA00022840"/>
    </source>
</evidence>
<keyword evidence="11" id="KW-1185">Reference proteome</keyword>
<dbReference type="InterPro" id="IPR017871">
    <property type="entry name" value="ABC_transporter-like_CS"/>
</dbReference>
<name>A0ABU9DHE1_9BACL</name>
<feature type="domain" description="ABC transporter" evidence="9">
    <location>
        <begin position="274"/>
        <end position="504"/>
    </location>
</feature>
<evidence type="ECO:0000313" key="11">
    <source>
        <dbReference type="Proteomes" id="UP001469365"/>
    </source>
</evidence>
<keyword evidence="8" id="KW-0472">Membrane</keyword>
<reference evidence="10 11" key="1">
    <citation type="submission" date="2024-04" db="EMBL/GenBank/DDBJ databases">
        <title>draft genome sequnece of Paenibacillus filicis.</title>
        <authorList>
            <person name="Kim D.-U."/>
        </authorList>
    </citation>
    <scope>NUCLEOTIDE SEQUENCE [LARGE SCALE GENOMIC DNA]</scope>
    <source>
        <strain evidence="10 11">KACC14197</strain>
    </source>
</reference>
<dbReference type="Proteomes" id="UP001469365">
    <property type="component" value="Unassembled WGS sequence"/>
</dbReference>
<dbReference type="PANTHER" id="PTHR43553">
    <property type="entry name" value="HEAVY METAL TRANSPORTER"/>
    <property type="match status" value="1"/>
</dbReference>
<proteinExistence type="inferred from homology"/>
<dbReference type="InterPro" id="IPR015856">
    <property type="entry name" value="ABC_transpr_CbiO/EcfA_su"/>
</dbReference>
<keyword evidence="3" id="KW-0813">Transport</keyword>
<dbReference type="Pfam" id="PF00005">
    <property type="entry name" value="ABC_tran"/>
    <property type="match status" value="2"/>
</dbReference>
<comment type="subcellular location">
    <subcellularLocation>
        <location evidence="1">Cell membrane</location>
        <topology evidence="1">Peripheral membrane protein</topology>
    </subcellularLocation>
</comment>
<keyword evidence="7" id="KW-1278">Translocase</keyword>
<sequence>MEASVWITGLRLKFPGSSGLWFDRLSLAVRPGEKVLLLGPSGCGKSTLLQVLAGLIPSVIEIPMKSEDAGRPDSWGYLFQDPDAQFCMPYVDEELAFVLENLCVARGEMDERIDQLLERVGLGKDLRHAPIASLSGGMKQRLAMASLLALEPDVWFLDEPSSLLDPEGTREIWDTVKRITSDKTVLIVEHKIDEIVDFVDRVVLFDASGCIIADGEPDRVFREHRRDLQSFGIWYPGVWEDYADGSLRAEGGELLYRLPATAGLPPERTGEPLVSLKAFTGYHGKEKKLEASHASIWPGEWIAVVGENGAGKSTLLSSLMQLIPTKGEYWLEGKQVQGLDDVVRKAAYVFQNPELQFIGSSVFEEVAYNFRRDGEPEEAVLARTAELLDSFGLAAQRGQHPYQLSLGQKRRLSVAAATVKAQRLLLLDEPTFGQDAANTFALLEKLEAWRQHDKMTIVMVTHDEDIVRRFATRVWEVKNGLLTADAEGWALSSGLLQDHEDALHAAEGAGRHAG</sequence>
<dbReference type="InterPro" id="IPR027417">
    <property type="entry name" value="P-loop_NTPase"/>
</dbReference>
<keyword evidence="5" id="KW-0547">Nucleotide-binding</keyword>
<dbReference type="PROSITE" id="PS00211">
    <property type="entry name" value="ABC_TRANSPORTER_1"/>
    <property type="match status" value="2"/>
</dbReference>
<evidence type="ECO:0000256" key="4">
    <source>
        <dbReference type="ARBA" id="ARBA00022475"/>
    </source>
</evidence>
<dbReference type="SUPFAM" id="SSF52540">
    <property type="entry name" value="P-loop containing nucleoside triphosphate hydrolases"/>
    <property type="match status" value="2"/>
</dbReference>
<dbReference type="InterPro" id="IPR003439">
    <property type="entry name" value="ABC_transporter-like_ATP-bd"/>
</dbReference>
<evidence type="ECO:0000256" key="7">
    <source>
        <dbReference type="ARBA" id="ARBA00022967"/>
    </source>
</evidence>
<organism evidence="10 11">
    <name type="scientific">Paenibacillus filicis</name>
    <dbReference type="NCBI Taxonomy" id="669464"/>
    <lineage>
        <taxon>Bacteria</taxon>
        <taxon>Bacillati</taxon>
        <taxon>Bacillota</taxon>
        <taxon>Bacilli</taxon>
        <taxon>Bacillales</taxon>
        <taxon>Paenibacillaceae</taxon>
        <taxon>Paenibacillus</taxon>
    </lineage>
</organism>
<evidence type="ECO:0000256" key="3">
    <source>
        <dbReference type="ARBA" id="ARBA00022448"/>
    </source>
</evidence>
<evidence type="ECO:0000256" key="2">
    <source>
        <dbReference type="ARBA" id="ARBA00005417"/>
    </source>
</evidence>
<keyword evidence="4" id="KW-1003">Cell membrane</keyword>
<evidence type="ECO:0000256" key="5">
    <source>
        <dbReference type="ARBA" id="ARBA00022741"/>
    </source>
</evidence>
<evidence type="ECO:0000259" key="9">
    <source>
        <dbReference type="PROSITE" id="PS50893"/>
    </source>
</evidence>
<dbReference type="PANTHER" id="PTHR43553:SF27">
    <property type="entry name" value="ENERGY-COUPLING FACTOR TRANSPORTER ATP-BINDING PROTEIN ECFA2"/>
    <property type="match status" value="1"/>
</dbReference>
<dbReference type="Gene3D" id="3.40.50.300">
    <property type="entry name" value="P-loop containing nucleotide triphosphate hydrolases"/>
    <property type="match status" value="2"/>
</dbReference>
<feature type="domain" description="ABC transporter" evidence="9">
    <location>
        <begin position="5"/>
        <end position="233"/>
    </location>
</feature>
<dbReference type="CDD" id="cd03225">
    <property type="entry name" value="ABC_cobalt_CbiO_domain1"/>
    <property type="match status" value="2"/>
</dbReference>
<dbReference type="EMBL" id="JBBPCC010000003">
    <property type="protein sequence ID" value="MEK8127587.1"/>
    <property type="molecule type" value="Genomic_DNA"/>
</dbReference>
<dbReference type="SMART" id="SM00382">
    <property type="entry name" value="AAA"/>
    <property type="match status" value="2"/>
</dbReference>
<dbReference type="GO" id="GO:0005524">
    <property type="term" value="F:ATP binding"/>
    <property type="evidence" value="ECO:0007669"/>
    <property type="project" value="UniProtKB-KW"/>
</dbReference>
<dbReference type="RefSeq" id="WP_341414898.1">
    <property type="nucleotide sequence ID" value="NZ_JBBPCC010000003.1"/>
</dbReference>
<protein>
    <submittedName>
        <fullName evidence="10">ABC transporter ATP-binding protein</fullName>
    </submittedName>
</protein>
<accession>A0ABU9DHE1</accession>
<gene>
    <name evidence="10" type="ORF">WMW72_06620</name>
</gene>
<evidence type="ECO:0000256" key="8">
    <source>
        <dbReference type="ARBA" id="ARBA00023136"/>
    </source>
</evidence>